<evidence type="ECO:0000259" key="9">
    <source>
        <dbReference type="Pfam" id="PF01915"/>
    </source>
</evidence>
<evidence type="ECO:0000256" key="4">
    <source>
        <dbReference type="ARBA" id="ARBA00022729"/>
    </source>
</evidence>
<comment type="catalytic activity">
    <reaction evidence="1">
        <text>Hydrolysis of terminal, non-reducing beta-D-glucosyl residues with release of beta-D-glucose.</text>
        <dbReference type="EC" id="3.2.1.21"/>
    </reaction>
</comment>
<dbReference type="Pfam" id="PF00933">
    <property type="entry name" value="Glyco_hydro_3"/>
    <property type="match status" value="1"/>
</dbReference>
<keyword evidence="6" id="KW-0326">Glycosidase</keyword>
<dbReference type="OrthoDB" id="416222at2759"/>
<dbReference type="SUPFAM" id="SSF52279">
    <property type="entry name" value="Beta-D-glucan exohydrolase, C-terminal domain"/>
    <property type="match status" value="1"/>
</dbReference>
<feature type="domain" description="Glycoside hydrolase family 3 C-terminal" evidence="9">
    <location>
        <begin position="477"/>
        <end position="701"/>
    </location>
</feature>
<reference evidence="10 11" key="1">
    <citation type="journal article" date="2018" name="MBio">
        <title>Comparative Genomics Reveals the Core Gene Toolbox for the Fungus-Insect Symbiosis.</title>
        <authorList>
            <person name="Wang Y."/>
            <person name="Stata M."/>
            <person name="Wang W."/>
            <person name="Stajich J.E."/>
            <person name="White M.M."/>
            <person name="Moncalvo J.M."/>
        </authorList>
    </citation>
    <scope>NUCLEOTIDE SEQUENCE [LARGE SCALE GENOMIC DNA]</scope>
    <source>
        <strain evidence="10 11">SWE-8-4</strain>
    </source>
</reference>
<dbReference type="InterPro" id="IPR013783">
    <property type="entry name" value="Ig-like_fold"/>
</dbReference>
<dbReference type="STRING" id="133385.A0A2T9YVC1"/>
<dbReference type="Gene3D" id="3.40.50.1700">
    <property type="entry name" value="Glycoside hydrolase family 3 C-terminal domain"/>
    <property type="match status" value="1"/>
</dbReference>
<feature type="signal peptide" evidence="7">
    <location>
        <begin position="1"/>
        <end position="24"/>
    </location>
</feature>
<keyword evidence="11" id="KW-1185">Reference proteome</keyword>
<evidence type="ECO:0000256" key="6">
    <source>
        <dbReference type="ARBA" id="ARBA00023295"/>
    </source>
</evidence>
<keyword evidence="4 7" id="KW-0732">Signal</keyword>
<comment type="similarity">
    <text evidence="2">Belongs to the glycosyl hydrolase 3 family.</text>
</comment>
<evidence type="ECO:0000256" key="1">
    <source>
        <dbReference type="ARBA" id="ARBA00000448"/>
    </source>
</evidence>
<accession>A0A2T9YVC1</accession>
<comment type="caution">
    <text evidence="10">The sequence shown here is derived from an EMBL/GenBank/DDBJ whole genome shotgun (WGS) entry which is preliminary data.</text>
</comment>
<name>A0A2T9YVC1_9FUNG</name>
<dbReference type="GO" id="GO:0009251">
    <property type="term" value="P:glucan catabolic process"/>
    <property type="evidence" value="ECO:0007669"/>
    <property type="project" value="TreeGrafter"/>
</dbReference>
<organism evidence="10 11">
    <name type="scientific">Smittium simulii</name>
    <dbReference type="NCBI Taxonomy" id="133385"/>
    <lineage>
        <taxon>Eukaryota</taxon>
        <taxon>Fungi</taxon>
        <taxon>Fungi incertae sedis</taxon>
        <taxon>Zoopagomycota</taxon>
        <taxon>Kickxellomycotina</taxon>
        <taxon>Harpellomycetes</taxon>
        <taxon>Harpellales</taxon>
        <taxon>Legeriomycetaceae</taxon>
        <taxon>Smittium</taxon>
    </lineage>
</organism>
<proteinExistence type="inferred from homology"/>
<dbReference type="SUPFAM" id="SSF51445">
    <property type="entry name" value="(Trans)glycosidases"/>
    <property type="match status" value="1"/>
</dbReference>
<dbReference type="PRINTS" id="PR00133">
    <property type="entry name" value="GLHYDRLASE3"/>
</dbReference>
<dbReference type="InterPro" id="IPR051915">
    <property type="entry name" value="Cellulose_Degrad_GH3"/>
</dbReference>
<dbReference type="AlphaFoldDB" id="A0A2T9YVC1"/>
<dbReference type="PANTHER" id="PTHR30620:SF16">
    <property type="entry name" value="LYSOSOMAL BETA GLUCOSIDASE"/>
    <property type="match status" value="1"/>
</dbReference>
<dbReference type="Proteomes" id="UP000245383">
    <property type="component" value="Unassembled WGS sequence"/>
</dbReference>
<evidence type="ECO:0000259" key="8">
    <source>
        <dbReference type="Pfam" id="PF00933"/>
    </source>
</evidence>
<evidence type="ECO:0000256" key="7">
    <source>
        <dbReference type="SAM" id="SignalP"/>
    </source>
</evidence>
<dbReference type="InterPro" id="IPR036962">
    <property type="entry name" value="Glyco_hydro_3_N_sf"/>
</dbReference>
<dbReference type="Gene3D" id="3.20.20.300">
    <property type="entry name" value="Glycoside hydrolase, family 3, N-terminal domain"/>
    <property type="match status" value="1"/>
</dbReference>
<gene>
    <name evidence="10" type="ORF">BB561_001266</name>
</gene>
<dbReference type="Gene3D" id="2.60.40.10">
    <property type="entry name" value="Immunoglobulins"/>
    <property type="match status" value="1"/>
</dbReference>
<dbReference type="GO" id="GO:0008422">
    <property type="term" value="F:beta-glucosidase activity"/>
    <property type="evidence" value="ECO:0007669"/>
    <property type="project" value="UniProtKB-EC"/>
</dbReference>
<feature type="chain" id="PRO_5015569641" description="beta-glucosidase" evidence="7">
    <location>
        <begin position="25"/>
        <end position="821"/>
    </location>
</feature>
<dbReference type="InterPro" id="IPR017853">
    <property type="entry name" value="GH"/>
</dbReference>
<evidence type="ECO:0000256" key="5">
    <source>
        <dbReference type="ARBA" id="ARBA00022801"/>
    </source>
</evidence>
<dbReference type="InterPro" id="IPR036881">
    <property type="entry name" value="Glyco_hydro_3_C_sf"/>
</dbReference>
<dbReference type="PANTHER" id="PTHR30620">
    <property type="entry name" value="PERIPLASMIC BETA-GLUCOSIDASE-RELATED"/>
    <property type="match status" value="1"/>
</dbReference>
<dbReference type="EC" id="3.2.1.21" evidence="3"/>
<feature type="domain" description="Glycoside hydrolase family 3 N-terminal" evidence="8">
    <location>
        <begin position="107"/>
        <end position="440"/>
    </location>
</feature>
<sequence length="821" mass="92366">MRYLGLYHFAILYLQGASIHCVKCSNPSFSKRLRVKNFTPPNIPAIGIKKIGDVTCLPDRYLIQDYDPIKLNPKPQYTISDYNKSDYVGPNAKIDQDVIDMVQKMSLEEKAGQMAQIHAGMFLGCDGLLNITQIEYLIDTLKIGSFLDHTANQGGRWNINSPQRFANLTNTIQQIAINKGAKIPIIWGIDSVHGANYIKGATLFPQPTNIAATFNVSHAYHASRITAKDTRAAGIHWAFAPLADINQNKLWSRNFENFGEDPYLAGEMVYNSVKGYQGNYKKDRTRVAACVKHFIAYSNPYNGKDQEPRYVSENVLFEYILPPFQKAIEAGVATTMEAYGALNNQDIVSSKALLRKLLRDTLNFKGVLVTDWDEIESKVFKHHSAFNLEDAIVQTLGNGSVDISMTPSNPKFPEYITKLVRNNEIPVARIDESVGRILQLKKDLGLFDNPFSDPGLIDTVGSLQDKELAAQVARDSIILLKNERGALPLQTNENVLFIGPNVNSIRYLCGAWTMHWQGPSDLEGDDIYDGYGTTILQGIESITKKSINWIQGYDINGVKAHDYDDVLRAAQKADKVVFFFGEKPSTEIAGNINTLNINPDQQNLVDLVSKYTKAQIVLVLVQNRPLLLEKSSKYADAIVNAMLPCAHGGLAIAEMLYGKYSPSARLPYTYPKYDYQSSVAYYRPIWNEYEPEFAFGAGFGYNDIKYSEIRMNDTRLKPGKPVEVSITATNNGKLSQLEPVIMFAMQAVRREYSPERYKVRAFDKKLIEPGSSVEYKFILTTDQFKFWTVELNHVLFEGPIEVIINAGNPNQVNKWIYMDEN</sequence>
<dbReference type="Pfam" id="PF01915">
    <property type="entry name" value="Glyco_hydro_3_C"/>
    <property type="match status" value="1"/>
</dbReference>
<evidence type="ECO:0000313" key="10">
    <source>
        <dbReference type="EMBL" id="PVU96292.1"/>
    </source>
</evidence>
<protein>
    <recommendedName>
        <fullName evidence="3">beta-glucosidase</fullName>
        <ecNumber evidence="3">3.2.1.21</ecNumber>
    </recommendedName>
</protein>
<evidence type="ECO:0000256" key="3">
    <source>
        <dbReference type="ARBA" id="ARBA00012744"/>
    </source>
</evidence>
<dbReference type="EMBL" id="MBFR01000036">
    <property type="protein sequence ID" value="PVU96292.1"/>
    <property type="molecule type" value="Genomic_DNA"/>
</dbReference>
<dbReference type="InterPro" id="IPR001764">
    <property type="entry name" value="Glyco_hydro_3_N"/>
</dbReference>
<keyword evidence="5" id="KW-0378">Hydrolase</keyword>
<dbReference type="InterPro" id="IPR002772">
    <property type="entry name" value="Glyco_hydro_3_C"/>
</dbReference>
<evidence type="ECO:0000256" key="2">
    <source>
        <dbReference type="ARBA" id="ARBA00005336"/>
    </source>
</evidence>
<evidence type="ECO:0000313" key="11">
    <source>
        <dbReference type="Proteomes" id="UP000245383"/>
    </source>
</evidence>